<dbReference type="Gene3D" id="3.30.70.1070">
    <property type="entry name" value="Sporulation related repeat"/>
    <property type="match status" value="1"/>
</dbReference>
<dbReference type="AlphaFoldDB" id="E6VVV1"/>
<dbReference type="Proteomes" id="UP000002191">
    <property type="component" value="Chromosome"/>
</dbReference>
<keyword evidence="2" id="KW-1133">Transmembrane helix</keyword>
<keyword evidence="2" id="KW-0472">Membrane</keyword>
<reference evidence="4 5" key="2">
    <citation type="journal article" date="2014" name="Genome Announc.">
        <title>Complete Genome Sequence of the Subsurface, Mesophilic Sulfate-Reducing Bacterium Desulfovibrio aespoeensis Aspo-2.</title>
        <authorList>
            <person name="Pedersen K."/>
            <person name="Bengtsson A."/>
            <person name="Edlund J."/>
            <person name="Rabe L."/>
            <person name="Hazen T."/>
            <person name="Chakraborty R."/>
            <person name="Goodwin L."/>
            <person name="Shapiro N."/>
        </authorList>
    </citation>
    <scope>NUCLEOTIDE SEQUENCE [LARGE SCALE GENOMIC DNA]</scope>
    <source>
        <strain evidence="5">ATCC 700646 / DSM 10631 / Aspo-2</strain>
    </source>
</reference>
<evidence type="ECO:0000256" key="1">
    <source>
        <dbReference type="SAM" id="MobiDB-lite"/>
    </source>
</evidence>
<evidence type="ECO:0000313" key="4">
    <source>
        <dbReference type="EMBL" id="ADU61303.1"/>
    </source>
</evidence>
<dbReference type="EMBL" id="CP002431">
    <property type="protein sequence ID" value="ADU61303.1"/>
    <property type="molecule type" value="Genomic_DNA"/>
</dbReference>
<feature type="region of interest" description="Disordered" evidence="1">
    <location>
        <begin position="121"/>
        <end position="171"/>
    </location>
</feature>
<dbReference type="KEGG" id="das:Daes_0276"/>
<evidence type="ECO:0000313" key="5">
    <source>
        <dbReference type="Proteomes" id="UP000002191"/>
    </source>
</evidence>
<feature type="transmembrane region" description="Helical" evidence="2">
    <location>
        <begin position="32"/>
        <end position="53"/>
    </location>
</feature>
<dbReference type="OrthoDB" id="5453354at2"/>
<dbReference type="GO" id="GO:0042834">
    <property type="term" value="F:peptidoglycan binding"/>
    <property type="evidence" value="ECO:0007669"/>
    <property type="project" value="InterPro"/>
</dbReference>
<dbReference type="PROSITE" id="PS51724">
    <property type="entry name" value="SPOR"/>
    <property type="match status" value="1"/>
</dbReference>
<protein>
    <submittedName>
        <fullName evidence="4">Sporulation domain-containing protein</fullName>
    </submittedName>
</protein>
<dbReference type="eggNOG" id="COG3087">
    <property type="taxonomic scope" value="Bacteria"/>
</dbReference>
<organism evidence="4 5">
    <name type="scientific">Pseudodesulfovibrio aespoeensis (strain ATCC 700646 / DSM 10631 / Aspo-2)</name>
    <name type="common">Desulfovibrio aespoeensis</name>
    <dbReference type="NCBI Taxonomy" id="643562"/>
    <lineage>
        <taxon>Bacteria</taxon>
        <taxon>Pseudomonadati</taxon>
        <taxon>Thermodesulfobacteriota</taxon>
        <taxon>Desulfovibrionia</taxon>
        <taxon>Desulfovibrionales</taxon>
        <taxon>Desulfovibrionaceae</taxon>
    </lineage>
</organism>
<dbReference type="InterPro" id="IPR036680">
    <property type="entry name" value="SPOR-like_sf"/>
</dbReference>
<name>E6VVV1_PSEA9</name>
<evidence type="ECO:0000259" key="3">
    <source>
        <dbReference type="PROSITE" id="PS51724"/>
    </source>
</evidence>
<accession>E6VVV1</accession>
<dbReference type="Pfam" id="PF05036">
    <property type="entry name" value="SPOR"/>
    <property type="match status" value="1"/>
</dbReference>
<sequence length="252" mass="27012">MSDTSTTPPKVRIPKLNRPDRTWDFSLTLPGMISAVGAGILALTFFFVMGILIGRGYRPETDVPPLGQFMPRSEHGQLAAEAEKPTILQAVELEYPERLKASPDKIMDTHPMEMTLKPVAQTPPAQAPAQQAQATQPATQPATQSAQTQSAPVQPTPTPAAPAPTTSQGGDPVFDYIYQVASFRQKDMAQGLATKLAGAGLKTGVESGEVSGATWHRVQVFHQGTAASTENMRAVLAKFGIDKPLLRKKSAR</sequence>
<proteinExistence type="predicted"/>
<dbReference type="RefSeq" id="WP_013513240.1">
    <property type="nucleotide sequence ID" value="NC_014844.1"/>
</dbReference>
<gene>
    <name evidence="4" type="ordered locus">Daes_0276</name>
</gene>
<keyword evidence="2" id="KW-0812">Transmembrane</keyword>
<dbReference type="InterPro" id="IPR007730">
    <property type="entry name" value="SPOR-like_dom"/>
</dbReference>
<feature type="domain" description="SPOR" evidence="3">
    <location>
        <begin position="170"/>
        <end position="249"/>
    </location>
</feature>
<dbReference type="SUPFAM" id="SSF110997">
    <property type="entry name" value="Sporulation related repeat"/>
    <property type="match status" value="1"/>
</dbReference>
<reference evidence="5" key="1">
    <citation type="submission" date="2010-12" db="EMBL/GenBank/DDBJ databases">
        <title>Complete sequence of Desulfovibrio aespoeensis Aspo-2.</title>
        <authorList>
            <consortium name="US DOE Joint Genome Institute"/>
            <person name="Lucas S."/>
            <person name="Copeland A."/>
            <person name="Lapidus A."/>
            <person name="Cheng J.-F."/>
            <person name="Goodwin L."/>
            <person name="Pitluck S."/>
            <person name="Chertkov O."/>
            <person name="Misra M."/>
            <person name="Detter J.C."/>
            <person name="Han C."/>
            <person name="Tapia R."/>
            <person name="Land M."/>
            <person name="Hauser L."/>
            <person name="Kyrpides N."/>
            <person name="Ivanova N."/>
            <person name="Ovchinnikova G."/>
            <person name="Pedersen K."/>
            <person name="Jagevall S."/>
            <person name="Hazen T."/>
            <person name="Woyke T."/>
        </authorList>
    </citation>
    <scope>NUCLEOTIDE SEQUENCE [LARGE SCALE GENOMIC DNA]</scope>
    <source>
        <strain evidence="5">ATCC 700646 / DSM 10631 / Aspo-2</strain>
    </source>
</reference>
<keyword evidence="5" id="KW-1185">Reference proteome</keyword>
<feature type="compositionally biased region" description="Low complexity" evidence="1">
    <location>
        <begin position="121"/>
        <end position="153"/>
    </location>
</feature>
<dbReference type="HOGENOM" id="CLU_077621_0_0_7"/>
<evidence type="ECO:0000256" key="2">
    <source>
        <dbReference type="SAM" id="Phobius"/>
    </source>
</evidence>
<dbReference type="STRING" id="643562.Daes_0276"/>